<evidence type="ECO:0000256" key="8">
    <source>
        <dbReference type="ARBA" id="ARBA00022833"/>
    </source>
</evidence>
<dbReference type="PRINTS" id="PR00983">
    <property type="entry name" value="TRNASYNTHCYS"/>
</dbReference>
<comment type="cofactor">
    <cofactor evidence="13">
        <name>Zn(2+)</name>
        <dbReference type="ChEBI" id="CHEBI:29105"/>
    </cofactor>
    <text evidence="13">Binds 1 zinc ion per subunit.</text>
</comment>
<dbReference type="GO" id="GO:0005524">
    <property type="term" value="F:ATP binding"/>
    <property type="evidence" value="ECO:0007669"/>
    <property type="project" value="UniProtKB-UniRule"/>
</dbReference>
<evidence type="ECO:0000256" key="11">
    <source>
        <dbReference type="ARBA" id="ARBA00023146"/>
    </source>
</evidence>
<keyword evidence="11 13" id="KW-0030">Aminoacyl-tRNA synthetase</keyword>
<evidence type="ECO:0000256" key="5">
    <source>
        <dbReference type="ARBA" id="ARBA00022598"/>
    </source>
</evidence>
<dbReference type="HAMAP" id="MF_00041">
    <property type="entry name" value="Cys_tRNA_synth"/>
    <property type="match status" value="1"/>
</dbReference>
<evidence type="ECO:0000256" key="12">
    <source>
        <dbReference type="ARBA" id="ARBA00047398"/>
    </source>
</evidence>
<dbReference type="PANTHER" id="PTHR10890:SF3">
    <property type="entry name" value="CYSTEINE--TRNA LIGASE, CYTOPLASMIC"/>
    <property type="match status" value="1"/>
</dbReference>
<proteinExistence type="inferred from homology"/>
<dbReference type="Gene3D" id="3.40.50.620">
    <property type="entry name" value="HUPs"/>
    <property type="match status" value="1"/>
</dbReference>
<feature type="binding site" evidence="13">
    <location>
        <position position="215"/>
    </location>
    <ligand>
        <name>Zn(2+)</name>
        <dbReference type="ChEBI" id="CHEBI:29105"/>
    </ligand>
</feature>
<dbReference type="InterPro" id="IPR014729">
    <property type="entry name" value="Rossmann-like_a/b/a_fold"/>
</dbReference>
<dbReference type="SMART" id="SM00840">
    <property type="entry name" value="DALR_2"/>
    <property type="match status" value="1"/>
</dbReference>
<keyword evidence="7 13" id="KW-0547">Nucleotide-binding</keyword>
<dbReference type="OrthoDB" id="9815130at2"/>
<reference evidence="15 16" key="1">
    <citation type="submission" date="2017-06" db="EMBL/GenBank/DDBJ databases">
        <authorList>
            <person name="Kim H.J."/>
            <person name="Triplett B.A."/>
        </authorList>
    </citation>
    <scope>NUCLEOTIDE SEQUENCE [LARGE SCALE GENOMIC DNA]</scope>
    <source>
        <strain evidence="15 16">B29T1</strain>
    </source>
</reference>
<organism evidence="15 16">
    <name type="scientific">Arboricoccus pini</name>
    <dbReference type="NCBI Taxonomy" id="1963835"/>
    <lineage>
        <taxon>Bacteria</taxon>
        <taxon>Pseudomonadati</taxon>
        <taxon>Pseudomonadota</taxon>
        <taxon>Alphaproteobacteria</taxon>
        <taxon>Geminicoccales</taxon>
        <taxon>Geminicoccaceae</taxon>
        <taxon>Arboricoccus</taxon>
    </lineage>
</organism>
<name>A0A212RC91_9PROT</name>
<comment type="similarity">
    <text evidence="2 13">Belongs to the class-I aminoacyl-tRNA synthetase family.</text>
</comment>
<dbReference type="InterPro" id="IPR009080">
    <property type="entry name" value="tRNAsynth_Ia_anticodon-bd"/>
</dbReference>
<keyword evidence="9 13" id="KW-0067">ATP-binding</keyword>
<keyword evidence="5 13" id="KW-0436">Ligase</keyword>
<evidence type="ECO:0000256" key="7">
    <source>
        <dbReference type="ARBA" id="ARBA00022741"/>
    </source>
</evidence>
<feature type="binding site" evidence="13">
    <location>
        <position position="33"/>
    </location>
    <ligand>
        <name>Zn(2+)</name>
        <dbReference type="ChEBI" id="CHEBI:29105"/>
    </ligand>
</feature>
<evidence type="ECO:0000256" key="6">
    <source>
        <dbReference type="ARBA" id="ARBA00022723"/>
    </source>
</evidence>
<dbReference type="FunFam" id="3.40.50.620:FF:000068">
    <property type="entry name" value="Cysteine--tRNA ligase"/>
    <property type="match status" value="1"/>
</dbReference>
<dbReference type="AlphaFoldDB" id="A0A212RC91"/>
<protein>
    <recommendedName>
        <fullName evidence="13">Cysteine--tRNA ligase</fullName>
        <ecNumber evidence="13">6.1.1.16</ecNumber>
    </recommendedName>
    <alternativeName>
        <fullName evidence="13">Cysteinyl-tRNA synthetase</fullName>
        <shortName evidence="13">CysRS</shortName>
    </alternativeName>
</protein>
<keyword evidence="16" id="KW-1185">Reference proteome</keyword>
<evidence type="ECO:0000256" key="1">
    <source>
        <dbReference type="ARBA" id="ARBA00004496"/>
    </source>
</evidence>
<dbReference type="EMBL" id="FYEH01000007">
    <property type="protein sequence ID" value="SNB69700.1"/>
    <property type="molecule type" value="Genomic_DNA"/>
</dbReference>
<dbReference type="GO" id="GO:0005829">
    <property type="term" value="C:cytosol"/>
    <property type="evidence" value="ECO:0007669"/>
    <property type="project" value="TreeGrafter"/>
</dbReference>
<feature type="binding site" evidence="13">
    <location>
        <position position="241"/>
    </location>
    <ligand>
        <name>Zn(2+)</name>
        <dbReference type="ChEBI" id="CHEBI:29105"/>
    </ligand>
</feature>
<evidence type="ECO:0000256" key="9">
    <source>
        <dbReference type="ARBA" id="ARBA00022840"/>
    </source>
</evidence>
<dbReference type="GO" id="GO:0006423">
    <property type="term" value="P:cysteinyl-tRNA aminoacylation"/>
    <property type="evidence" value="ECO:0007669"/>
    <property type="project" value="UniProtKB-UniRule"/>
</dbReference>
<feature type="binding site" evidence="13">
    <location>
        <position position="277"/>
    </location>
    <ligand>
        <name>ATP</name>
        <dbReference type="ChEBI" id="CHEBI:30616"/>
    </ligand>
</feature>
<dbReference type="EC" id="6.1.1.16" evidence="13"/>
<dbReference type="SUPFAM" id="SSF52374">
    <property type="entry name" value="Nucleotidylyl transferase"/>
    <property type="match status" value="1"/>
</dbReference>
<keyword evidence="6 13" id="KW-0479">Metal-binding</keyword>
<comment type="subcellular location">
    <subcellularLocation>
        <location evidence="1 13">Cytoplasm</location>
    </subcellularLocation>
</comment>
<dbReference type="InterPro" id="IPR015273">
    <property type="entry name" value="Cys-tRNA-synt_Ia_DALR"/>
</dbReference>
<evidence type="ECO:0000313" key="16">
    <source>
        <dbReference type="Proteomes" id="UP000197065"/>
    </source>
</evidence>
<feature type="short sequence motif" description="'HIGH' region" evidence="13">
    <location>
        <begin position="35"/>
        <end position="45"/>
    </location>
</feature>
<gene>
    <name evidence="13" type="primary">cysS</name>
    <name evidence="15" type="ORF">SAMN07250955_10738</name>
</gene>
<dbReference type="PANTHER" id="PTHR10890">
    <property type="entry name" value="CYSTEINYL-TRNA SYNTHETASE"/>
    <property type="match status" value="1"/>
</dbReference>
<dbReference type="InterPro" id="IPR032678">
    <property type="entry name" value="tRNA-synt_1_cat_dom"/>
</dbReference>
<keyword evidence="4 13" id="KW-0963">Cytoplasm</keyword>
<keyword evidence="10 13" id="KW-0648">Protein biosynthesis</keyword>
<evidence type="ECO:0000259" key="14">
    <source>
        <dbReference type="SMART" id="SM00840"/>
    </source>
</evidence>
<comment type="catalytic activity">
    <reaction evidence="12 13">
        <text>tRNA(Cys) + L-cysteine + ATP = L-cysteinyl-tRNA(Cys) + AMP + diphosphate</text>
        <dbReference type="Rhea" id="RHEA:17773"/>
        <dbReference type="Rhea" id="RHEA-COMP:9661"/>
        <dbReference type="Rhea" id="RHEA-COMP:9679"/>
        <dbReference type="ChEBI" id="CHEBI:30616"/>
        <dbReference type="ChEBI" id="CHEBI:33019"/>
        <dbReference type="ChEBI" id="CHEBI:35235"/>
        <dbReference type="ChEBI" id="CHEBI:78442"/>
        <dbReference type="ChEBI" id="CHEBI:78517"/>
        <dbReference type="ChEBI" id="CHEBI:456215"/>
        <dbReference type="EC" id="6.1.1.16"/>
    </reaction>
</comment>
<dbReference type="Gene3D" id="1.20.120.1910">
    <property type="entry name" value="Cysteine-tRNA ligase, C-terminal anti-codon recognition domain"/>
    <property type="match status" value="1"/>
</dbReference>
<feature type="domain" description="Cysteinyl-tRNA synthetase class Ia DALR" evidence="14">
    <location>
        <begin position="350"/>
        <end position="413"/>
    </location>
</feature>
<dbReference type="InterPro" id="IPR015803">
    <property type="entry name" value="Cys-tRNA-ligase"/>
</dbReference>
<dbReference type="Pfam" id="PF01406">
    <property type="entry name" value="tRNA-synt_1e"/>
    <property type="match status" value="1"/>
</dbReference>
<dbReference type="GO" id="GO:0004817">
    <property type="term" value="F:cysteine-tRNA ligase activity"/>
    <property type="evidence" value="ECO:0007669"/>
    <property type="project" value="UniProtKB-UniRule"/>
</dbReference>
<sequence>MPKVPELHLTNTLTRTKERFVPIDPANVRMYVCGPTVYQRIHIGNARPIIIFDILFRLLRQIYGEAAVSYVRNITDIDDKIIDQAKANGEPIEALTARTSEAFLADCVALGCLSPSHQPRATAHIEGMVQLIGLLVAKGHAYEAEGHVLFSVPSMPDYGQLSNRSRDEMVAGARVEVAPYKRDPADFILWKPSKDGQPGWDSPWGRGRPGWHIECSAMAEALLGPLPFDIHGGGLDLIFPHHENEIAQSRGAHDASAMARYWVHNGFVDMRGEKMSKSLGNVLRVDDALAIVPGEAIRFFILGAHYRQPLDCTPEGLREAEETLTRFYKVLELTGLGGPDDDEEGQPAAEFLAALSDDLNTPRAIAELHGLATRVFTAHIQERDPAGARGIALTFKASAKLLGLLNDDPAHWLRGRAGVDGPRIEALIEERRAARAGRDFARADAIRKQLADEGVELEDRKDGTTGWVQKRSAV</sequence>
<dbReference type="GO" id="GO:0008270">
    <property type="term" value="F:zinc ion binding"/>
    <property type="evidence" value="ECO:0007669"/>
    <property type="project" value="UniProtKB-UniRule"/>
</dbReference>
<evidence type="ECO:0000256" key="3">
    <source>
        <dbReference type="ARBA" id="ARBA00011245"/>
    </source>
</evidence>
<evidence type="ECO:0000256" key="2">
    <source>
        <dbReference type="ARBA" id="ARBA00005594"/>
    </source>
</evidence>
<dbReference type="InterPro" id="IPR024909">
    <property type="entry name" value="Cys-tRNA/MSH_ligase"/>
</dbReference>
<feature type="short sequence motif" description="'KMSKS' region" evidence="13">
    <location>
        <begin position="274"/>
        <end position="278"/>
    </location>
</feature>
<comment type="subunit">
    <text evidence="3 13">Monomer.</text>
</comment>
<evidence type="ECO:0000313" key="15">
    <source>
        <dbReference type="EMBL" id="SNB69700.1"/>
    </source>
</evidence>
<dbReference type="CDD" id="cd00672">
    <property type="entry name" value="CysRS_core"/>
    <property type="match status" value="1"/>
</dbReference>
<dbReference type="Pfam" id="PF09190">
    <property type="entry name" value="DALR_2"/>
    <property type="match status" value="1"/>
</dbReference>
<dbReference type="Proteomes" id="UP000197065">
    <property type="component" value="Unassembled WGS sequence"/>
</dbReference>
<evidence type="ECO:0000256" key="4">
    <source>
        <dbReference type="ARBA" id="ARBA00022490"/>
    </source>
</evidence>
<accession>A0A212RC91</accession>
<keyword evidence="8 13" id="KW-0862">Zinc</keyword>
<evidence type="ECO:0000256" key="10">
    <source>
        <dbReference type="ARBA" id="ARBA00022917"/>
    </source>
</evidence>
<feature type="binding site" evidence="13">
    <location>
        <position position="245"/>
    </location>
    <ligand>
        <name>Zn(2+)</name>
        <dbReference type="ChEBI" id="CHEBI:29105"/>
    </ligand>
</feature>
<evidence type="ECO:0000256" key="13">
    <source>
        <dbReference type="HAMAP-Rule" id="MF_00041"/>
    </source>
</evidence>
<dbReference type="NCBIfam" id="TIGR00435">
    <property type="entry name" value="cysS"/>
    <property type="match status" value="1"/>
</dbReference>
<dbReference type="SUPFAM" id="SSF47323">
    <property type="entry name" value="Anticodon-binding domain of a subclass of class I aminoacyl-tRNA synthetases"/>
    <property type="match status" value="1"/>
</dbReference>